<dbReference type="Pfam" id="PF00474">
    <property type="entry name" value="SSF"/>
    <property type="match status" value="1"/>
</dbReference>
<dbReference type="PANTHER" id="PTHR46154:SF2">
    <property type="entry name" value="SOLUTE SYMPORTER FAMILY TRANSPORTER (AFU_ORTHOLOGUE AFUA_6G03200)"/>
    <property type="match status" value="1"/>
</dbReference>
<dbReference type="EMBL" id="KI894028">
    <property type="protein sequence ID" value="OBR87739.1"/>
    <property type="molecule type" value="Genomic_DNA"/>
</dbReference>
<dbReference type="GeneID" id="28965650"/>
<evidence type="ECO:0000313" key="11">
    <source>
        <dbReference type="Proteomes" id="UP000078595"/>
    </source>
</evidence>
<feature type="transmembrane region" description="Helical" evidence="8">
    <location>
        <begin position="54"/>
        <end position="71"/>
    </location>
</feature>
<dbReference type="InterPro" id="IPR038377">
    <property type="entry name" value="Na/Glc_symporter_sf"/>
</dbReference>
<evidence type="ECO:0000256" key="6">
    <source>
        <dbReference type="RuleBase" id="RU362091"/>
    </source>
</evidence>
<dbReference type="GO" id="GO:0005886">
    <property type="term" value="C:plasma membrane"/>
    <property type="evidence" value="ECO:0007669"/>
    <property type="project" value="TreeGrafter"/>
</dbReference>
<evidence type="ECO:0000256" key="8">
    <source>
        <dbReference type="SAM" id="Phobius"/>
    </source>
</evidence>
<dbReference type="Proteomes" id="UP000078595">
    <property type="component" value="Chromosome 2"/>
</dbReference>
<sequence length="675" mass="72496">MSESSILPQGAGYGVVIGMGLFFSLLMIGITWIQTRYTSHKTSSAEEFNSASRSVPPGLIAAGIVSAWTWAATLLQSSATAYKFGISGPWWYASGAAIQILLFAMIASKLKQHAPYCHTYLEIIRARWGKWAHLTFLFFGMATNIIVSTMLILGGSATVTSLTGMNTVAACFLIPIGVSIYVLTGGMRATLIADYSHTLVLYCILIAFALTAYGTSNIIGSPSRMWDLLAQAAEQKPIAGNAHGSYLTMRSKSGLIFGVLNIVGNFGTVFNDQAYWQRAIASNPRTSVKAFLWGGIAWFGVPLGIATSLGLSAVALAHGENPLITLTADEVSAGLPAVKAAGALMGQSGATAMLILLFLAVTSACSAEQIAVSSLLTYDVYGTYINSKPSEKQILWVSHLCIFGYALFMGAIATAFNYIGISMGYLYELMGTIIGCAVVPIALCVTWKKCNGQAAIVGAILGFFAGVAGWLGITSSLNDGVINVETTFGDYEMLTGNLLSIGVGGIITVGWSLFRPANFDWDITRNINVQPDYETTTITQGSQPQSPNVDQRIIEKEKEMNGTEDVTPDNAPTERVVEEQPSDLVEERQGLQKAFRFAAWSALSLVIILIFVIPLPLFFSSYVYPKSGFTAWVCVSLIWLFVGLAMVGIYPMWEARKGLMQVGRGIAADLRGMRT</sequence>
<feature type="region of interest" description="Disordered" evidence="7">
    <location>
        <begin position="558"/>
        <end position="580"/>
    </location>
</feature>
<feature type="transmembrane region" description="Helical" evidence="8">
    <location>
        <begin position="337"/>
        <end position="361"/>
    </location>
</feature>
<dbReference type="VEuPathDB" id="FungiDB:I303_01951"/>
<comment type="similarity">
    <text evidence="2 6">Belongs to the sodium:solute symporter (SSF) (TC 2.A.21) family.</text>
</comment>
<organism evidence="9">
    <name type="scientific">Kwoniella dejecticola CBS 10117</name>
    <dbReference type="NCBI Taxonomy" id="1296121"/>
    <lineage>
        <taxon>Eukaryota</taxon>
        <taxon>Fungi</taxon>
        <taxon>Dikarya</taxon>
        <taxon>Basidiomycota</taxon>
        <taxon>Agaricomycotina</taxon>
        <taxon>Tremellomycetes</taxon>
        <taxon>Tremellales</taxon>
        <taxon>Cryptococcaceae</taxon>
        <taxon>Kwoniella</taxon>
    </lineage>
</organism>
<evidence type="ECO:0000256" key="5">
    <source>
        <dbReference type="ARBA" id="ARBA00023136"/>
    </source>
</evidence>
<evidence type="ECO:0000256" key="1">
    <source>
        <dbReference type="ARBA" id="ARBA00004141"/>
    </source>
</evidence>
<dbReference type="KEGG" id="kdj:28965650"/>
<evidence type="ECO:0000313" key="9">
    <source>
        <dbReference type="EMBL" id="OBR87739.1"/>
    </source>
</evidence>
<dbReference type="InterPro" id="IPR001734">
    <property type="entry name" value="Na/solute_symporter"/>
</dbReference>
<dbReference type="GO" id="GO:0015204">
    <property type="term" value="F:urea transmembrane transporter activity"/>
    <property type="evidence" value="ECO:0007669"/>
    <property type="project" value="InterPro"/>
</dbReference>
<feature type="transmembrane region" description="Helical" evidence="8">
    <location>
        <begin position="454"/>
        <end position="473"/>
    </location>
</feature>
<dbReference type="OrthoDB" id="6132759at2759"/>
<dbReference type="STRING" id="1296121.A0A1A6ACF5"/>
<dbReference type="PROSITE" id="PS50283">
    <property type="entry name" value="NA_SOLUT_SYMP_3"/>
    <property type="match status" value="1"/>
</dbReference>
<feature type="transmembrane region" description="Helical" evidence="8">
    <location>
        <begin position="629"/>
        <end position="650"/>
    </location>
</feature>
<feature type="transmembrane region" description="Helical" evidence="8">
    <location>
        <begin position="253"/>
        <end position="270"/>
    </location>
</feature>
<evidence type="ECO:0000256" key="4">
    <source>
        <dbReference type="ARBA" id="ARBA00022989"/>
    </source>
</evidence>
<feature type="transmembrane region" description="Helical" evidence="8">
    <location>
        <begin position="165"/>
        <end position="187"/>
    </location>
</feature>
<feature type="transmembrane region" description="Helical" evidence="8">
    <location>
        <begin position="12"/>
        <end position="33"/>
    </location>
</feature>
<proteinExistence type="inferred from homology"/>
<feature type="transmembrane region" description="Helical" evidence="8">
    <location>
        <begin position="291"/>
        <end position="317"/>
    </location>
</feature>
<dbReference type="AlphaFoldDB" id="A0A1A6ACF5"/>
<evidence type="ECO:0000313" key="10">
    <source>
        <dbReference type="EMBL" id="WWC59361.1"/>
    </source>
</evidence>
<gene>
    <name evidence="9" type="ORF">I303_01951</name>
    <name evidence="10" type="ORF">I303_101913</name>
</gene>
<feature type="transmembrane region" description="Helical" evidence="8">
    <location>
        <begin position="425"/>
        <end position="447"/>
    </location>
</feature>
<feature type="transmembrane region" description="Helical" evidence="8">
    <location>
        <begin position="493"/>
        <end position="514"/>
    </location>
</feature>
<evidence type="ECO:0000256" key="3">
    <source>
        <dbReference type="ARBA" id="ARBA00022692"/>
    </source>
</evidence>
<keyword evidence="3 8" id="KW-0812">Transmembrane</keyword>
<keyword evidence="11" id="KW-1185">Reference proteome</keyword>
<dbReference type="Gene3D" id="1.20.1730.10">
    <property type="entry name" value="Sodium/glucose cotransporter"/>
    <property type="match status" value="1"/>
</dbReference>
<dbReference type="CDD" id="cd11476">
    <property type="entry name" value="SLC5sbd_DUR3"/>
    <property type="match status" value="1"/>
</dbReference>
<protein>
    <submittedName>
        <fullName evidence="9">Urea transporter</fullName>
    </submittedName>
</protein>
<feature type="transmembrane region" description="Helical" evidence="8">
    <location>
        <begin position="91"/>
        <end position="110"/>
    </location>
</feature>
<dbReference type="NCBIfam" id="TIGR00813">
    <property type="entry name" value="sss"/>
    <property type="match status" value="1"/>
</dbReference>
<feature type="transmembrane region" description="Helical" evidence="8">
    <location>
        <begin position="394"/>
        <end position="419"/>
    </location>
</feature>
<dbReference type="EMBL" id="CP144531">
    <property type="protein sequence ID" value="WWC59361.1"/>
    <property type="molecule type" value="Genomic_DNA"/>
</dbReference>
<comment type="subcellular location">
    <subcellularLocation>
        <location evidence="1">Membrane</location>
        <topology evidence="1">Multi-pass membrane protein</topology>
    </subcellularLocation>
</comment>
<reference evidence="9" key="1">
    <citation type="submission" date="2013-07" db="EMBL/GenBank/DDBJ databases">
        <title>The Genome Sequence of Cryptococcus dejecticola CBS10117.</title>
        <authorList>
            <consortium name="The Broad Institute Genome Sequencing Platform"/>
            <person name="Cuomo C."/>
            <person name="Litvintseva A."/>
            <person name="Chen Y."/>
            <person name="Heitman J."/>
            <person name="Sun S."/>
            <person name="Springer D."/>
            <person name="Dromer F."/>
            <person name="Young S.K."/>
            <person name="Zeng Q."/>
            <person name="Gargeya S."/>
            <person name="Fitzgerald M."/>
            <person name="Abouelleil A."/>
            <person name="Alvarado L."/>
            <person name="Berlin A.M."/>
            <person name="Chapman S.B."/>
            <person name="Dewar J."/>
            <person name="Goldberg J."/>
            <person name="Griggs A."/>
            <person name="Gujja S."/>
            <person name="Hansen M."/>
            <person name="Howarth C."/>
            <person name="Imamovic A."/>
            <person name="Larimer J."/>
            <person name="McCowan C."/>
            <person name="Murphy C."/>
            <person name="Pearson M."/>
            <person name="Priest M."/>
            <person name="Roberts A."/>
            <person name="Saif S."/>
            <person name="Shea T."/>
            <person name="Sykes S."/>
            <person name="Wortman J."/>
            <person name="Nusbaum C."/>
            <person name="Birren B."/>
        </authorList>
    </citation>
    <scope>NUCLEOTIDE SEQUENCE [LARGE SCALE GENOMIC DNA]</scope>
    <source>
        <strain evidence="9">CBS 10117</strain>
    </source>
</reference>
<evidence type="ECO:0000256" key="2">
    <source>
        <dbReference type="ARBA" id="ARBA00006434"/>
    </source>
</evidence>
<feature type="transmembrane region" description="Helical" evidence="8">
    <location>
        <begin position="199"/>
        <end position="219"/>
    </location>
</feature>
<dbReference type="PANTHER" id="PTHR46154">
    <property type="match status" value="1"/>
</dbReference>
<dbReference type="RefSeq" id="XP_018265581.1">
    <property type="nucleotide sequence ID" value="XM_018405300.1"/>
</dbReference>
<feature type="transmembrane region" description="Helical" evidence="8">
    <location>
        <begin position="597"/>
        <end position="617"/>
    </location>
</feature>
<name>A0A1A6ACF5_9TREE</name>
<evidence type="ECO:0000256" key="7">
    <source>
        <dbReference type="SAM" id="MobiDB-lite"/>
    </source>
</evidence>
<keyword evidence="4 8" id="KW-1133">Transmembrane helix</keyword>
<feature type="transmembrane region" description="Helical" evidence="8">
    <location>
        <begin position="131"/>
        <end position="153"/>
    </location>
</feature>
<reference evidence="10" key="2">
    <citation type="submission" date="2013-07" db="EMBL/GenBank/DDBJ databases">
        <authorList>
            <consortium name="The Broad Institute Genome Sequencing Platform"/>
            <person name="Cuomo C."/>
            <person name="Litvintseva A."/>
            <person name="Chen Y."/>
            <person name="Heitman J."/>
            <person name="Sun S."/>
            <person name="Springer D."/>
            <person name="Dromer F."/>
            <person name="Young S.K."/>
            <person name="Zeng Q."/>
            <person name="Gargeya S."/>
            <person name="Fitzgerald M."/>
            <person name="Abouelleil A."/>
            <person name="Alvarado L."/>
            <person name="Berlin A.M."/>
            <person name="Chapman S.B."/>
            <person name="Dewar J."/>
            <person name="Goldberg J."/>
            <person name="Griggs A."/>
            <person name="Gujja S."/>
            <person name="Hansen M."/>
            <person name="Howarth C."/>
            <person name="Imamovic A."/>
            <person name="Larimer J."/>
            <person name="McCowan C."/>
            <person name="Murphy C."/>
            <person name="Pearson M."/>
            <person name="Priest M."/>
            <person name="Roberts A."/>
            <person name="Saif S."/>
            <person name="Shea T."/>
            <person name="Sykes S."/>
            <person name="Wortman J."/>
            <person name="Nusbaum C."/>
            <person name="Birren B."/>
        </authorList>
    </citation>
    <scope>NUCLEOTIDE SEQUENCE</scope>
    <source>
        <strain evidence="10">CBS 10117</strain>
    </source>
</reference>
<dbReference type="InterPro" id="IPR031155">
    <property type="entry name" value="DUR"/>
</dbReference>
<accession>A0A1A6ACF5</accession>
<keyword evidence="5 8" id="KW-0472">Membrane</keyword>
<reference evidence="10" key="3">
    <citation type="submission" date="2024-02" db="EMBL/GenBank/DDBJ databases">
        <title>Comparative genomics of Cryptococcus and Kwoniella reveals pathogenesis evolution and contrasting modes of karyotype evolution via chromosome fusion or intercentromeric recombination.</title>
        <authorList>
            <person name="Coelho M.A."/>
            <person name="David-Palma M."/>
            <person name="Shea T."/>
            <person name="Bowers K."/>
            <person name="McGinley-Smith S."/>
            <person name="Mohammad A.W."/>
            <person name="Gnirke A."/>
            <person name="Yurkov A.M."/>
            <person name="Nowrousian M."/>
            <person name="Sun S."/>
            <person name="Cuomo C.A."/>
            <person name="Heitman J."/>
        </authorList>
    </citation>
    <scope>NUCLEOTIDE SEQUENCE</scope>
    <source>
        <strain evidence="10">CBS 10117</strain>
    </source>
</reference>